<keyword evidence="2" id="KW-1185">Reference proteome</keyword>
<gene>
    <name evidence="1" type="ORF">DKZ56_11380</name>
</gene>
<reference evidence="1 2" key="1">
    <citation type="submission" date="2019-02" db="EMBL/GenBank/DDBJ databases">
        <title>Ureibacillus thermophilus.</title>
        <authorList>
            <person name="Sunny J.S."/>
            <person name="Natarajan A."/>
            <person name="Saleena L.M."/>
        </authorList>
    </citation>
    <scope>NUCLEOTIDE SEQUENCE [LARGE SCALE GENOMIC DNA]</scope>
    <source>
        <strain evidence="1 2">LM102</strain>
    </source>
</reference>
<dbReference type="AlphaFoldDB" id="A0A4V1A389"/>
<dbReference type="KEGG" id="uth:DKZ56_11380"/>
<proteinExistence type="predicted"/>
<dbReference type="Proteomes" id="UP000291151">
    <property type="component" value="Chromosome"/>
</dbReference>
<name>A0A4V1A389_9BACL</name>
<evidence type="ECO:0000313" key="1">
    <source>
        <dbReference type="EMBL" id="QBK26410.1"/>
    </source>
</evidence>
<evidence type="ECO:0008006" key="3">
    <source>
        <dbReference type="Google" id="ProtNLM"/>
    </source>
</evidence>
<organism evidence="1 2">
    <name type="scientific">Ureibacillus thermophilus</name>
    <dbReference type="NCBI Taxonomy" id="367743"/>
    <lineage>
        <taxon>Bacteria</taxon>
        <taxon>Bacillati</taxon>
        <taxon>Bacillota</taxon>
        <taxon>Bacilli</taxon>
        <taxon>Bacillales</taxon>
        <taxon>Caryophanaceae</taxon>
        <taxon>Ureibacillus</taxon>
    </lineage>
</organism>
<accession>A0A4V1A389</accession>
<dbReference type="EMBL" id="CP036528">
    <property type="protein sequence ID" value="QBK26410.1"/>
    <property type="molecule type" value="Genomic_DNA"/>
</dbReference>
<protein>
    <recommendedName>
        <fullName evidence="3">DUF5666 domain-containing protein</fullName>
    </recommendedName>
</protein>
<dbReference type="RefSeq" id="WP_208650101.1">
    <property type="nucleotide sequence ID" value="NZ_CP036528.1"/>
</dbReference>
<evidence type="ECO:0000313" key="2">
    <source>
        <dbReference type="Proteomes" id="UP000291151"/>
    </source>
</evidence>
<sequence>MCKKWIYIMIVLLFFMNLISVGKVNAATIYKGILEDVVYSSENQNGKSNSESIPTQIVIKSNNGTKVTLNIDQHTNYFINNTLTTIEGFKKGMTVEATVSLRKVTDLKGTVNSNQGAIPKNSKEKTGVVTEISSKGTFIRVKLDNDTESKTFYINKNTKIRKGESIASLDALNEGDRVILKFSSATSSVVSELDIAVDGVKIKNIYRGKIQSVNPYSNSIVLNNLEMYDNRTGVFKNTSRFYELKTFTFESENPIFVGKEKVSASDLKSYKNSMVYFITTEKNGEEMAERMVVISNAGWTFREQITAVNPSYRFINLKINGRVYLHEGTIIISNGQLIDRTSLIPNYAINLVIVDELITGDYYAQLINLN</sequence>